<accession>A0ABY2NRJ4</accession>
<sequence>MKFESLYRHFLLTRATHLPVISEEGELLGLLSKDRVHRELSDLGREREDLDEIPLEILETELHENLLLFFKESTQIPVIGLDGEKKDNWDKPRFLAAFTKLDSSHIRDPKLEEIESKLERKKENADSVQWFMELILSHFPDGLIATDVTGSTVFYNETFENQILTKPLFRDSLQLAEKYLHNLNREVLATYLKDHDMSLGKDADTSVLYTNITELRVTLRIVTLKKEKKVFGFLYHFSPSSFTNSLGNGQSEFPNLDEAFRSKLPLESVLEEMEAHYIHKSLKRNSNNISHTATELGVPRTTLQNRIRFLKLSERFRNETKVKTVIPRKRSEKPESKPKKTTEKAKPIPSSKAKTLKKPVKSLKSQGPAKKQNKNQSPARKKTKKRR</sequence>
<proteinExistence type="predicted"/>
<evidence type="ECO:0000313" key="4">
    <source>
        <dbReference type="Proteomes" id="UP000298112"/>
    </source>
</evidence>
<reference evidence="4" key="1">
    <citation type="journal article" date="2019" name="PLoS Negl. Trop. Dis.">
        <title>Revisiting the worldwide diversity of Leptospira species in the environment.</title>
        <authorList>
            <person name="Vincent A.T."/>
            <person name="Schiettekatte O."/>
            <person name="Bourhy P."/>
            <person name="Veyrier F.J."/>
            <person name="Picardeau M."/>
        </authorList>
    </citation>
    <scope>NUCLEOTIDE SEQUENCE [LARGE SCALE GENOMIC DNA]</scope>
    <source>
        <strain evidence="4">201601955</strain>
    </source>
</reference>
<name>A0ABY2NRJ4_9LEPT</name>
<dbReference type="Proteomes" id="UP000298112">
    <property type="component" value="Unassembled WGS sequence"/>
</dbReference>
<feature type="domain" description="DNA binding HTH" evidence="2">
    <location>
        <begin position="270"/>
        <end position="308"/>
    </location>
</feature>
<dbReference type="InterPro" id="IPR009057">
    <property type="entry name" value="Homeodomain-like_sf"/>
</dbReference>
<evidence type="ECO:0000259" key="2">
    <source>
        <dbReference type="Pfam" id="PF02954"/>
    </source>
</evidence>
<comment type="caution">
    <text evidence="3">The sequence shown here is derived from an EMBL/GenBank/DDBJ whole genome shotgun (WGS) entry which is preliminary data.</text>
</comment>
<evidence type="ECO:0000256" key="1">
    <source>
        <dbReference type="SAM" id="MobiDB-lite"/>
    </source>
</evidence>
<dbReference type="InterPro" id="IPR002197">
    <property type="entry name" value="HTH_Fis"/>
</dbReference>
<dbReference type="Gene3D" id="1.10.10.60">
    <property type="entry name" value="Homeodomain-like"/>
    <property type="match status" value="1"/>
</dbReference>
<dbReference type="Pfam" id="PF02954">
    <property type="entry name" value="HTH_8"/>
    <property type="match status" value="1"/>
</dbReference>
<dbReference type="EMBL" id="RQHF01000012">
    <property type="protein sequence ID" value="TGM59399.1"/>
    <property type="molecule type" value="Genomic_DNA"/>
</dbReference>
<feature type="region of interest" description="Disordered" evidence="1">
    <location>
        <begin position="321"/>
        <end position="387"/>
    </location>
</feature>
<keyword evidence="4" id="KW-1185">Reference proteome</keyword>
<dbReference type="SUPFAM" id="SSF46689">
    <property type="entry name" value="Homeodomain-like"/>
    <property type="match status" value="1"/>
</dbReference>
<gene>
    <name evidence="3" type="ORF">EHQ95_06780</name>
</gene>
<dbReference type="RefSeq" id="WP_135657892.1">
    <property type="nucleotide sequence ID" value="NZ_RQHF01000012.1"/>
</dbReference>
<protein>
    <submittedName>
        <fullName evidence="3">Transcriptional regulator</fullName>
    </submittedName>
</protein>
<evidence type="ECO:0000313" key="3">
    <source>
        <dbReference type="EMBL" id="TGM59399.1"/>
    </source>
</evidence>
<feature type="compositionally biased region" description="Basic and acidic residues" evidence="1">
    <location>
        <begin position="332"/>
        <end position="346"/>
    </location>
</feature>
<organism evidence="3 4">
    <name type="scientific">Leptospira vanthielii</name>
    <dbReference type="NCBI Taxonomy" id="293085"/>
    <lineage>
        <taxon>Bacteria</taxon>
        <taxon>Pseudomonadati</taxon>
        <taxon>Spirochaetota</taxon>
        <taxon>Spirochaetia</taxon>
        <taxon>Leptospirales</taxon>
        <taxon>Leptospiraceae</taxon>
        <taxon>Leptospira</taxon>
    </lineage>
</organism>